<evidence type="ECO:0000313" key="3">
    <source>
        <dbReference type="Proteomes" id="UP001440984"/>
    </source>
</evidence>
<protein>
    <submittedName>
        <fullName evidence="2">Phosphotransferase</fullName>
    </submittedName>
</protein>
<reference evidence="2 3" key="1">
    <citation type="submission" date="2024-05" db="EMBL/GenBank/DDBJ databases">
        <authorList>
            <person name="Zhao H."/>
            <person name="Xu Y."/>
            <person name="Lin S."/>
            <person name="Spain J.C."/>
            <person name="Zhou N.-Y."/>
        </authorList>
    </citation>
    <scope>NUCLEOTIDE SEQUENCE [LARGE SCALE GENOMIC DNA]</scope>
    <source>
        <strain evidence="2 3">NEAU-NG30</strain>
    </source>
</reference>
<comment type="caution">
    <text evidence="2">The sequence shown here is derived from an EMBL/GenBank/DDBJ whole genome shotgun (WGS) entry which is preliminary data.</text>
</comment>
<dbReference type="InterPro" id="IPR000719">
    <property type="entry name" value="Prot_kinase_dom"/>
</dbReference>
<organism evidence="2 3">
    <name type="scientific">Amycolatopsis melonis</name>
    <dbReference type="NCBI Taxonomy" id="3156488"/>
    <lineage>
        <taxon>Bacteria</taxon>
        <taxon>Bacillati</taxon>
        <taxon>Actinomycetota</taxon>
        <taxon>Actinomycetes</taxon>
        <taxon>Pseudonocardiales</taxon>
        <taxon>Pseudonocardiaceae</taxon>
        <taxon>Amycolatopsis</taxon>
    </lineage>
</organism>
<sequence>MASVSGRLRTQDRHREPGTLVKKGQVLNGYEVVTRPTNADAGKCLWAFARKGSEEFFIKEYLDPKRPRPDSMGSIADKKRRHAECRRFELRQRQVSTTLRSDHPKAGNLVLTRDFFVDGTRYYKVTERIAVADIHPQELDPARQLVLIRTLAESLSLLHEKGIVHGDLKPENVLLHQPEGSRLFIAKLIDFDDAYPAGDPPPPGVVAGNPLYGAPEWLQYVRSDPGVPPSGLTGAVDVFAFALVVHTYLIGSLPEYGPRHESPAAAVLAGDPLRWDHALDDDWHQILGAMTDVIPAARPDVSIATEAIGFLLGEDRDRFSPSRPAPAPRRSRVRINLTGRAAVRTRGRLRINLGSSPMPDERTR</sequence>
<dbReference type="Gene3D" id="1.10.510.10">
    <property type="entry name" value="Transferase(Phosphotransferase) domain 1"/>
    <property type="match status" value="1"/>
</dbReference>
<dbReference type="SMART" id="SM00220">
    <property type="entry name" value="S_TKc"/>
    <property type="match status" value="1"/>
</dbReference>
<dbReference type="EMBL" id="JBDZYD010000005">
    <property type="protein sequence ID" value="MEQ0560557.1"/>
    <property type="molecule type" value="Genomic_DNA"/>
</dbReference>
<evidence type="ECO:0000259" key="1">
    <source>
        <dbReference type="PROSITE" id="PS50011"/>
    </source>
</evidence>
<gene>
    <name evidence="2" type="ORF">ABJI51_15835</name>
</gene>
<accession>A0ABV0LGR9</accession>
<name>A0ABV0LGR9_9PSEU</name>
<dbReference type="PROSITE" id="PS00108">
    <property type="entry name" value="PROTEIN_KINASE_ST"/>
    <property type="match status" value="1"/>
</dbReference>
<keyword evidence="3" id="KW-1185">Reference proteome</keyword>
<dbReference type="InterPro" id="IPR011009">
    <property type="entry name" value="Kinase-like_dom_sf"/>
</dbReference>
<dbReference type="Pfam" id="PF00069">
    <property type="entry name" value="Pkinase"/>
    <property type="match status" value="1"/>
</dbReference>
<dbReference type="PROSITE" id="PS50011">
    <property type="entry name" value="PROTEIN_KINASE_DOM"/>
    <property type="match status" value="1"/>
</dbReference>
<dbReference type="PANTHER" id="PTHR24359">
    <property type="entry name" value="SERINE/THREONINE-PROTEIN KINASE SBK1"/>
    <property type="match status" value="1"/>
</dbReference>
<dbReference type="PANTHER" id="PTHR24359:SF1">
    <property type="entry name" value="INHIBITOR OF NUCLEAR FACTOR KAPPA-B KINASE EPSILON SUBUNIT HOMOLOG 1-RELATED"/>
    <property type="match status" value="1"/>
</dbReference>
<dbReference type="Proteomes" id="UP001440984">
    <property type="component" value="Unassembled WGS sequence"/>
</dbReference>
<dbReference type="SUPFAM" id="SSF56112">
    <property type="entry name" value="Protein kinase-like (PK-like)"/>
    <property type="match status" value="1"/>
</dbReference>
<feature type="domain" description="Protein kinase" evidence="1">
    <location>
        <begin position="30"/>
        <end position="311"/>
    </location>
</feature>
<dbReference type="RefSeq" id="WP_348951491.1">
    <property type="nucleotide sequence ID" value="NZ_JBDZYD010000005.1"/>
</dbReference>
<dbReference type="InterPro" id="IPR008271">
    <property type="entry name" value="Ser/Thr_kinase_AS"/>
</dbReference>
<evidence type="ECO:0000313" key="2">
    <source>
        <dbReference type="EMBL" id="MEQ0560557.1"/>
    </source>
</evidence>
<proteinExistence type="predicted"/>